<feature type="signal peptide" evidence="2">
    <location>
        <begin position="1"/>
        <end position="18"/>
    </location>
</feature>
<organism evidence="4 5">
    <name type="scientific">Flagellimonas lutaonensis</name>
    <dbReference type="NCBI Taxonomy" id="516051"/>
    <lineage>
        <taxon>Bacteria</taxon>
        <taxon>Pseudomonadati</taxon>
        <taxon>Bacteroidota</taxon>
        <taxon>Flavobacteriia</taxon>
        <taxon>Flavobacteriales</taxon>
        <taxon>Flavobacteriaceae</taxon>
        <taxon>Flagellimonas</taxon>
    </lineage>
</organism>
<keyword evidence="5" id="KW-1185">Reference proteome</keyword>
<sequence length="144" mass="16261">MKKLLAILFFIASVPLLGQDWKPSFSDALKTAKEENKPLILVFTGSDWCAPCIKLDKKIWKSEAFRNYSAEHYVLYKADFPRKKSNKLEAALTAENQKLTEKYNPNGFFPLVVVLDNSQNVLGVTGYKNIAPADYIALLNGFLK</sequence>
<keyword evidence="1 2" id="KW-0732">Signal</keyword>
<dbReference type="OrthoDB" id="981626at2"/>
<evidence type="ECO:0000313" key="5">
    <source>
        <dbReference type="Proteomes" id="UP000032726"/>
    </source>
</evidence>
<evidence type="ECO:0000313" key="4">
    <source>
        <dbReference type="EMBL" id="AKA34194.1"/>
    </source>
</evidence>
<dbReference type="Proteomes" id="UP000032726">
    <property type="component" value="Chromosome"/>
</dbReference>
<dbReference type="Gene3D" id="3.40.30.10">
    <property type="entry name" value="Glutaredoxin"/>
    <property type="match status" value="1"/>
</dbReference>
<dbReference type="InterPro" id="IPR051099">
    <property type="entry name" value="AGR/TXD"/>
</dbReference>
<feature type="chain" id="PRO_5002300371" evidence="2">
    <location>
        <begin position="19"/>
        <end position="144"/>
    </location>
</feature>
<dbReference type="KEGG" id="mlt:VC82_515"/>
<feature type="domain" description="Thioredoxin" evidence="3">
    <location>
        <begin position="1"/>
        <end position="144"/>
    </location>
</feature>
<dbReference type="PROSITE" id="PS51352">
    <property type="entry name" value="THIOREDOXIN_2"/>
    <property type="match status" value="1"/>
</dbReference>
<dbReference type="HOGENOM" id="CLU_090389_8_1_10"/>
<evidence type="ECO:0000259" key="3">
    <source>
        <dbReference type="PROSITE" id="PS51352"/>
    </source>
</evidence>
<dbReference type="EMBL" id="CP011071">
    <property type="protein sequence ID" value="AKA34194.1"/>
    <property type="molecule type" value="Genomic_DNA"/>
</dbReference>
<dbReference type="AlphaFoldDB" id="A0A0D5YQI9"/>
<dbReference type="SUPFAM" id="SSF52833">
    <property type="entry name" value="Thioredoxin-like"/>
    <property type="match status" value="1"/>
</dbReference>
<name>A0A0D5YQI9_9FLAO</name>
<keyword evidence="4" id="KW-0413">Isomerase</keyword>
<dbReference type="InterPro" id="IPR013766">
    <property type="entry name" value="Thioredoxin_domain"/>
</dbReference>
<gene>
    <name evidence="4" type="ORF">VC82_515</name>
</gene>
<dbReference type="PANTHER" id="PTHR15337">
    <property type="entry name" value="ANTERIOR GRADIENT PROTEIN-RELATED"/>
    <property type="match status" value="1"/>
</dbReference>
<dbReference type="GO" id="GO:0016853">
    <property type="term" value="F:isomerase activity"/>
    <property type="evidence" value="ECO:0007669"/>
    <property type="project" value="UniProtKB-KW"/>
</dbReference>
<evidence type="ECO:0000256" key="1">
    <source>
        <dbReference type="ARBA" id="ARBA00022729"/>
    </source>
</evidence>
<evidence type="ECO:0000256" key="2">
    <source>
        <dbReference type="SAM" id="SignalP"/>
    </source>
</evidence>
<dbReference type="STRING" id="516051.VC82_515"/>
<dbReference type="PATRIC" id="fig|516051.4.peg.536"/>
<dbReference type="Pfam" id="PF13899">
    <property type="entry name" value="Thioredoxin_7"/>
    <property type="match status" value="1"/>
</dbReference>
<accession>A0A0D5YQI9</accession>
<protein>
    <submittedName>
        <fullName evidence="4">Putative thioredoxin disulfide isomerase</fullName>
    </submittedName>
</protein>
<dbReference type="PANTHER" id="PTHR15337:SF11">
    <property type="entry name" value="THIOREDOXIN DOMAIN-CONTAINING PROTEIN"/>
    <property type="match status" value="1"/>
</dbReference>
<dbReference type="InterPro" id="IPR036249">
    <property type="entry name" value="Thioredoxin-like_sf"/>
</dbReference>
<reference evidence="4 5" key="1">
    <citation type="submission" date="2015-03" db="EMBL/GenBank/DDBJ databases">
        <title>Complete genome sequence of Muricauda lutaonensis CC-HSB-11T, isolated from a coastal hot spring.</title>
        <authorList>
            <person name="Kim K.M."/>
        </authorList>
    </citation>
    <scope>NUCLEOTIDE SEQUENCE [LARGE SCALE GENOMIC DNA]</scope>
    <source>
        <strain evidence="4 5">CC-HSB-11</strain>
    </source>
</reference>
<dbReference type="RefSeq" id="WP_045800990.1">
    <property type="nucleotide sequence ID" value="NZ_CP011071.1"/>
</dbReference>
<proteinExistence type="predicted"/>